<name>A0A399EML8_9DEIN</name>
<dbReference type="Proteomes" id="UP000265341">
    <property type="component" value="Unassembled WGS sequence"/>
</dbReference>
<proteinExistence type="predicted"/>
<keyword evidence="3" id="KW-1185">Reference proteome</keyword>
<reference evidence="2 3" key="1">
    <citation type="submission" date="2018-08" db="EMBL/GenBank/DDBJ databases">
        <title>Meiothermus roseus NBRC 110900 genome sequencing project.</title>
        <authorList>
            <person name="Da Costa M.S."/>
            <person name="Albuquerque L."/>
            <person name="Raposo P."/>
            <person name="Froufe H.J.C."/>
            <person name="Barroso C.S."/>
            <person name="Egas C."/>
        </authorList>
    </citation>
    <scope>NUCLEOTIDE SEQUENCE [LARGE SCALE GENOMIC DNA]</scope>
    <source>
        <strain evidence="2 3">NBRC 110900</strain>
    </source>
</reference>
<dbReference type="EMBL" id="QWLA01000053">
    <property type="protein sequence ID" value="RIH84680.1"/>
    <property type="molecule type" value="Genomic_DNA"/>
</dbReference>
<comment type="caution">
    <text evidence="2">The sequence shown here is derived from an EMBL/GenBank/DDBJ whole genome shotgun (WGS) entry which is preliminary data.</text>
</comment>
<accession>A0A399EML8</accession>
<feature type="domain" description="DUF3108" evidence="1">
    <location>
        <begin position="74"/>
        <end position="202"/>
    </location>
</feature>
<dbReference type="Gene3D" id="2.40.360.20">
    <property type="match status" value="1"/>
</dbReference>
<protein>
    <recommendedName>
        <fullName evidence="1">DUF3108 domain-containing protein</fullName>
    </recommendedName>
</protein>
<dbReference type="Pfam" id="PF21347">
    <property type="entry name" value="DUF3108_like"/>
    <property type="match status" value="1"/>
</dbReference>
<dbReference type="InterPro" id="IPR049279">
    <property type="entry name" value="DUF3108-like"/>
</dbReference>
<evidence type="ECO:0000259" key="1">
    <source>
        <dbReference type="Pfam" id="PF21347"/>
    </source>
</evidence>
<sequence length="216" mass="23505">MKHWAILLLSIAAFGLGWAKCDHPYYPVREGWTWTYKQSGQVNETYSLTVTNVSDQGFTLRYTTKESSFDLRWRCDAKGLMSLEQASLGQSQGLKLETIGSSGVAIPAQFRVGLSWSYSYNLKGSLDSGGQKMTITGKSNTDAKIVALEAVRVPAGTYQAFKVETTTKTEMAMNVGGQNQPMPAQSFAGTAWYAEGVGMVKSVMAGITTVLVSLKK</sequence>
<organism evidence="2 3">
    <name type="scientific">Calidithermus roseus</name>
    <dbReference type="NCBI Taxonomy" id="1644118"/>
    <lineage>
        <taxon>Bacteria</taxon>
        <taxon>Thermotogati</taxon>
        <taxon>Deinococcota</taxon>
        <taxon>Deinococci</taxon>
        <taxon>Thermales</taxon>
        <taxon>Thermaceae</taxon>
        <taxon>Calidithermus</taxon>
    </lineage>
</organism>
<gene>
    <name evidence="2" type="ORF">Mrose_02528</name>
</gene>
<evidence type="ECO:0000313" key="3">
    <source>
        <dbReference type="Proteomes" id="UP000265341"/>
    </source>
</evidence>
<dbReference type="AlphaFoldDB" id="A0A399EML8"/>
<dbReference type="RefSeq" id="WP_119278822.1">
    <property type="nucleotide sequence ID" value="NZ_QWLA01000053.1"/>
</dbReference>
<evidence type="ECO:0000313" key="2">
    <source>
        <dbReference type="EMBL" id="RIH84680.1"/>
    </source>
</evidence>
<dbReference type="OrthoDB" id="25355at2"/>